<sequence length="52" mass="5731">MICVQIYTNEPPSLFRSSALEGMNSTGNKLIVKKVYENLPLPNASCDGMLKN</sequence>
<evidence type="ECO:0000313" key="1">
    <source>
        <dbReference type="EMBL" id="KAK2150018.1"/>
    </source>
</evidence>
<comment type="caution">
    <text evidence="1">The sequence shown here is derived from an EMBL/GenBank/DDBJ whole genome shotgun (WGS) entry which is preliminary data.</text>
</comment>
<proteinExistence type="predicted"/>
<gene>
    <name evidence="1" type="ORF">LSH36_427g04010</name>
</gene>
<accession>A0AAD9JBI1</accession>
<protein>
    <submittedName>
        <fullName evidence="1">Uncharacterized protein</fullName>
    </submittedName>
</protein>
<dbReference type="Proteomes" id="UP001208570">
    <property type="component" value="Unassembled WGS sequence"/>
</dbReference>
<dbReference type="AlphaFoldDB" id="A0AAD9JBI1"/>
<keyword evidence="2" id="KW-1185">Reference proteome</keyword>
<name>A0AAD9JBI1_9ANNE</name>
<dbReference type="EMBL" id="JAODUP010000427">
    <property type="protein sequence ID" value="KAK2150018.1"/>
    <property type="molecule type" value="Genomic_DNA"/>
</dbReference>
<organism evidence="1 2">
    <name type="scientific">Paralvinella palmiformis</name>
    <dbReference type="NCBI Taxonomy" id="53620"/>
    <lineage>
        <taxon>Eukaryota</taxon>
        <taxon>Metazoa</taxon>
        <taxon>Spiralia</taxon>
        <taxon>Lophotrochozoa</taxon>
        <taxon>Annelida</taxon>
        <taxon>Polychaeta</taxon>
        <taxon>Sedentaria</taxon>
        <taxon>Canalipalpata</taxon>
        <taxon>Terebellida</taxon>
        <taxon>Terebelliformia</taxon>
        <taxon>Alvinellidae</taxon>
        <taxon>Paralvinella</taxon>
    </lineage>
</organism>
<feature type="non-terminal residue" evidence="1">
    <location>
        <position position="1"/>
    </location>
</feature>
<reference evidence="1" key="1">
    <citation type="journal article" date="2023" name="Mol. Biol. Evol.">
        <title>Third-Generation Sequencing Reveals the Adaptive Role of the Epigenome in Three Deep-Sea Polychaetes.</title>
        <authorList>
            <person name="Perez M."/>
            <person name="Aroh O."/>
            <person name="Sun Y."/>
            <person name="Lan Y."/>
            <person name="Juniper S.K."/>
            <person name="Young C.R."/>
            <person name="Angers B."/>
            <person name="Qian P.Y."/>
        </authorList>
    </citation>
    <scope>NUCLEOTIDE SEQUENCE</scope>
    <source>
        <strain evidence="1">P08H-3</strain>
    </source>
</reference>
<evidence type="ECO:0000313" key="2">
    <source>
        <dbReference type="Proteomes" id="UP001208570"/>
    </source>
</evidence>